<dbReference type="EMBL" id="VDUZ01000055">
    <property type="protein sequence ID" value="TXL70662.1"/>
    <property type="molecule type" value="Genomic_DNA"/>
</dbReference>
<accession>A0A5C8PAR8</accession>
<evidence type="ECO:0000313" key="7">
    <source>
        <dbReference type="Proteomes" id="UP000321638"/>
    </source>
</evidence>
<dbReference type="Proteomes" id="UP000321638">
    <property type="component" value="Unassembled WGS sequence"/>
</dbReference>
<dbReference type="Gene3D" id="1.20.1250.20">
    <property type="entry name" value="MFS general substrate transporter like domains"/>
    <property type="match status" value="2"/>
</dbReference>
<evidence type="ECO:0000256" key="3">
    <source>
        <dbReference type="ARBA" id="ARBA00023136"/>
    </source>
</evidence>
<feature type="transmembrane region" description="Helical" evidence="4">
    <location>
        <begin position="224"/>
        <end position="245"/>
    </location>
</feature>
<keyword evidence="1 4" id="KW-0812">Transmembrane</keyword>
<evidence type="ECO:0000259" key="5">
    <source>
        <dbReference type="PROSITE" id="PS50850"/>
    </source>
</evidence>
<feature type="transmembrane region" description="Helical" evidence="4">
    <location>
        <begin position="166"/>
        <end position="186"/>
    </location>
</feature>
<feature type="transmembrane region" description="Helical" evidence="4">
    <location>
        <begin position="47"/>
        <end position="69"/>
    </location>
</feature>
<reference evidence="6 7" key="1">
    <citation type="submission" date="2019-06" db="EMBL/GenBank/DDBJ databases">
        <title>New taxonomy in bacterial strain CC-CFT640, isolated from vineyard.</title>
        <authorList>
            <person name="Lin S.-Y."/>
            <person name="Tsai C.-F."/>
            <person name="Young C.-C."/>
        </authorList>
    </citation>
    <scope>NUCLEOTIDE SEQUENCE [LARGE SCALE GENOMIC DNA]</scope>
    <source>
        <strain evidence="6 7">CC-CFT640</strain>
    </source>
</reference>
<dbReference type="RefSeq" id="WP_147851339.1">
    <property type="nucleotide sequence ID" value="NZ_VDUZ01000055.1"/>
</dbReference>
<dbReference type="InterPro" id="IPR036259">
    <property type="entry name" value="MFS_trans_sf"/>
</dbReference>
<keyword evidence="2 4" id="KW-1133">Transmembrane helix</keyword>
<dbReference type="InterPro" id="IPR050327">
    <property type="entry name" value="Proton-linked_MCT"/>
</dbReference>
<protein>
    <submittedName>
        <fullName evidence="6">MFS transporter</fullName>
    </submittedName>
</protein>
<feature type="transmembrane region" description="Helical" evidence="4">
    <location>
        <begin position="376"/>
        <end position="397"/>
    </location>
</feature>
<proteinExistence type="predicted"/>
<evidence type="ECO:0000256" key="1">
    <source>
        <dbReference type="ARBA" id="ARBA00022692"/>
    </source>
</evidence>
<feature type="transmembrane region" description="Helical" evidence="4">
    <location>
        <begin position="76"/>
        <end position="96"/>
    </location>
</feature>
<evidence type="ECO:0000313" key="6">
    <source>
        <dbReference type="EMBL" id="TXL70662.1"/>
    </source>
</evidence>
<dbReference type="PANTHER" id="PTHR11360:SF284">
    <property type="entry name" value="EG:103B4.3 PROTEIN-RELATED"/>
    <property type="match status" value="1"/>
</dbReference>
<feature type="transmembrane region" description="Helical" evidence="4">
    <location>
        <begin position="257"/>
        <end position="277"/>
    </location>
</feature>
<keyword evidence="7" id="KW-1185">Reference proteome</keyword>
<dbReference type="GO" id="GO:0022857">
    <property type="term" value="F:transmembrane transporter activity"/>
    <property type="evidence" value="ECO:0007669"/>
    <property type="project" value="InterPro"/>
</dbReference>
<dbReference type="InterPro" id="IPR011701">
    <property type="entry name" value="MFS"/>
</dbReference>
<feature type="transmembrane region" description="Helical" evidence="4">
    <location>
        <begin position="289"/>
        <end position="305"/>
    </location>
</feature>
<name>A0A5C8PAR8_9HYPH</name>
<dbReference type="PROSITE" id="PS50850">
    <property type="entry name" value="MFS"/>
    <property type="match status" value="1"/>
</dbReference>
<feature type="transmembrane region" description="Helical" evidence="4">
    <location>
        <begin position="343"/>
        <end position="370"/>
    </location>
</feature>
<dbReference type="InterPro" id="IPR020846">
    <property type="entry name" value="MFS_dom"/>
</dbReference>
<feature type="transmembrane region" description="Helical" evidence="4">
    <location>
        <begin position="7"/>
        <end position="35"/>
    </location>
</feature>
<evidence type="ECO:0000256" key="2">
    <source>
        <dbReference type="ARBA" id="ARBA00022989"/>
    </source>
</evidence>
<feature type="transmembrane region" description="Helical" evidence="4">
    <location>
        <begin position="311"/>
        <end position="331"/>
    </location>
</feature>
<dbReference type="AlphaFoldDB" id="A0A5C8PAR8"/>
<evidence type="ECO:0000256" key="4">
    <source>
        <dbReference type="SAM" id="Phobius"/>
    </source>
</evidence>
<dbReference type="Pfam" id="PF07690">
    <property type="entry name" value="MFS_1"/>
    <property type="match status" value="1"/>
</dbReference>
<organism evidence="6 7">
    <name type="scientific">Vineibacter terrae</name>
    <dbReference type="NCBI Taxonomy" id="2586908"/>
    <lineage>
        <taxon>Bacteria</taxon>
        <taxon>Pseudomonadati</taxon>
        <taxon>Pseudomonadota</taxon>
        <taxon>Alphaproteobacteria</taxon>
        <taxon>Hyphomicrobiales</taxon>
        <taxon>Vineibacter</taxon>
    </lineage>
</organism>
<keyword evidence="3 4" id="KW-0472">Membrane</keyword>
<comment type="caution">
    <text evidence="6">The sequence shown here is derived from an EMBL/GenBank/DDBJ whole genome shotgun (WGS) entry which is preliminary data.</text>
</comment>
<feature type="transmembrane region" description="Helical" evidence="4">
    <location>
        <begin position="102"/>
        <end position="122"/>
    </location>
</feature>
<sequence length="412" mass="42136">MKDRAFYGWWVVAGTFAVLCVGFGVAYCFAAFFLPLQAEFGARRGDISLIFAVAGGLYFSLGLPSGAIADRVGPRWVVAGGMALVALGAFAASQATALWHVYVGYGAGVGIGIGLAYVPSVAAVQRWFAQQRGLATGIAVAGIGVGTILAPPLAQALIDNLGWRAAYVWLGVITLATAVFAAFTLLRSPELYGQHPDGRAGAATGMAAANSGDSLAQAARTLPFWLLFAACAANAFGLFIPYVHLVPYVRDAGLSEAYGVTLIALLGIGSTVGRFAFAGLAHRVGRQRAYAAMFLGTGAAQLLWASTTDVWLLAVFATLFGAFYGGFVAMAPSVIADYFGTRALGAILGAQYASVSAGALLGPTAAGFMFDFLGSYVGTIVAGAALAFAGAGCILAAPSPATWRAARPLPAA</sequence>
<gene>
    <name evidence="6" type="ORF">FHP25_33365</name>
</gene>
<dbReference type="SUPFAM" id="SSF103473">
    <property type="entry name" value="MFS general substrate transporter"/>
    <property type="match status" value="1"/>
</dbReference>
<feature type="transmembrane region" description="Helical" evidence="4">
    <location>
        <begin position="134"/>
        <end position="154"/>
    </location>
</feature>
<dbReference type="PANTHER" id="PTHR11360">
    <property type="entry name" value="MONOCARBOXYLATE TRANSPORTER"/>
    <property type="match status" value="1"/>
</dbReference>
<dbReference type="OrthoDB" id="9793415at2"/>
<feature type="domain" description="Major facilitator superfamily (MFS) profile" evidence="5">
    <location>
        <begin position="10"/>
        <end position="401"/>
    </location>
</feature>